<gene>
    <name evidence="1" type="ORF">GCM10007890_48440</name>
</gene>
<proteinExistence type="predicted"/>
<name>A0AA37TKT2_9HYPH</name>
<protein>
    <submittedName>
        <fullName evidence="1">Uncharacterized protein</fullName>
    </submittedName>
</protein>
<dbReference type="Proteomes" id="UP001157440">
    <property type="component" value="Unassembled WGS sequence"/>
</dbReference>
<evidence type="ECO:0000313" key="2">
    <source>
        <dbReference type="Proteomes" id="UP001157440"/>
    </source>
</evidence>
<keyword evidence="2" id="KW-1185">Reference proteome</keyword>
<organism evidence="1 2">
    <name type="scientific">Methylobacterium tardum</name>
    <dbReference type="NCBI Taxonomy" id="374432"/>
    <lineage>
        <taxon>Bacteria</taxon>
        <taxon>Pseudomonadati</taxon>
        <taxon>Pseudomonadota</taxon>
        <taxon>Alphaproteobacteria</taxon>
        <taxon>Hyphomicrobiales</taxon>
        <taxon>Methylobacteriaceae</taxon>
        <taxon>Methylobacterium</taxon>
    </lineage>
</organism>
<reference evidence="2" key="1">
    <citation type="journal article" date="2019" name="Int. J. Syst. Evol. Microbiol.">
        <title>The Global Catalogue of Microorganisms (GCM) 10K type strain sequencing project: providing services to taxonomists for standard genome sequencing and annotation.</title>
        <authorList>
            <consortium name="The Broad Institute Genomics Platform"/>
            <consortium name="The Broad Institute Genome Sequencing Center for Infectious Disease"/>
            <person name="Wu L."/>
            <person name="Ma J."/>
        </authorList>
    </citation>
    <scope>NUCLEOTIDE SEQUENCE [LARGE SCALE GENOMIC DNA]</scope>
    <source>
        <strain evidence="2">NBRC 103632</strain>
    </source>
</reference>
<evidence type="ECO:0000313" key="1">
    <source>
        <dbReference type="EMBL" id="GLS72829.1"/>
    </source>
</evidence>
<sequence length="105" mass="11866">METPPNVVRLRQPEDVDDRPVEVLRTGDRRPLAQAFEMEADVVPSAMQDLRLPEGRVRLVRYGHGPERALQTGIGLKPIACVRVQKHGWNGFLDRGRFTSTLPPK</sequence>
<dbReference type="EMBL" id="BSPL01000023">
    <property type="protein sequence ID" value="GLS72829.1"/>
    <property type="molecule type" value="Genomic_DNA"/>
</dbReference>
<dbReference type="AlphaFoldDB" id="A0AA37TKT2"/>
<accession>A0AA37TKT2</accession>
<comment type="caution">
    <text evidence="1">The sequence shown here is derived from an EMBL/GenBank/DDBJ whole genome shotgun (WGS) entry which is preliminary data.</text>
</comment>